<keyword evidence="2" id="KW-1185">Reference proteome</keyword>
<name>A0ACD1G5Q3_9EURO</name>
<evidence type="ECO:0000313" key="1">
    <source>
        <dbReference type="EMBL" id="RAH44476.1"/>
    </source>
</evidence>
<proteinExistence type="predicted"/>
<dbReference type="EMBL" id="KZ825353">
    <property type="protein sequence ID" value="RAH44476.1"/>
    <property type="molecule type" value="Genomic_DNA"/>
</dbReference>
<organism evidence="1 2">
    <name type="scientific">Aspergillus brunneoviolaceus CBS 621.78</name>
    <dbReference type="NCBI Taxonomy" id="1450534"/>
    <lineage>
        <taxon>Eukaryota</taxon>
        <taxon>Fungi</taxon>
        <taxon>Dikarya</taxon>
        <taxon>Ascomycota</taxon>
        <taxon>Pezizomycotina</taxon>
        <taxon>Eurotiomycetes</taxon>
        <taxon>Eurotiomycetidae</taxon>
        <taxon>Eurotiales</taxon>
        <taxon>Aspergillaceae</taxon>
        <taxon>Aspergillus</taxon>
        <taxon>Aspergillus subgen. Circumdati</taxon>
    </lineage>
</organism>
<reference evidence="1" key="1">
    <citation type="submission" date="2018-02" db="EMBL/GenBank/DDBJ databases">
        <title>The genomes of Aspergillus section Nigri reveals drivers in fungal speciation.</title>
        <authorList>
            <consortium name="DOE Joint Genome Institute"/>
            <person name="Vesth T.C."/>
            <person name="Nybo J."/>
            <person name="Theobald S."/>
            <person name="Brandl J."/>
            <person name="Frisvad J.C."/>
            <person name="Nielsen K.F."/>
            <person name="Lyhne E.K."/>
            <person name="Kogle M.E."/>
            <person name="Kuo A."/>
            <person name="Riley R."/>
            <person name="Clum A."/>
            <person name="Nolan M."/>
            <person name="Lipzen A."/>
            <person name="Salamov A."/>
            <person name="Henrissat B."/>
            <person name="Wiebenga A."/>
            <person name="De vries R.P."/>
            <person name="Grigoriev I.V."/>
            <person name="Mortensen U.H."/>
            <person name="Andersen M.R."/>
            <person name="Baker S.E."/>
        </authorList>
    </citation>
    <scope>NUCLEOTIDE SEQUENCE</scope>
    <source>
        <strain evidence="1">CBS 621.78</strain>
    </source>
</reference>
<sequence length="157" mass="17061">MSIIPRPVGSQGDSLSLLSHKPATSVVMQWVYVRSQAKLKLPGWAVADHVGWCAGIQHNKGKPPTPSTTVTLKSELEQLLENRSSIGRHVLDSSAFPDSMHTHWLGIFLYAAGSGFLVRTTLCMGSLPRRGGTQNERSSHSVETTQAKGPLQLTPTY</sequence>
<dbReference type="Proteomes" id="UP000249057">
    <property type="component" value="Unassembled WGS sequence"/>
</dbReference>
<evidence type="ECO:0000313" key="2">
    <source>
        <dbReference type="Proteomes" id="UP000249057"/>
    </source>
</evidence>
<protein>
    <submittedName>
        <fullName evidence="1">Uncharacterized protein</fullName>
    </submittedName>
</protein>
<accession>A0ACD1G5Q3</accession>
<gene>
    <name evidence="1" type="ORF">BO95DRAFT_433069</name>
</gene>